<geneLocation type="mitochondrion" evidence="2"/>
<protein>
    <submittedName>
        <fullName evidence="2">Uncharacterized protein</fullName>
    </submittedName>
</protein>
<accession>A0A1Y0B3Q2</accession>
<keyword evidence="2" id="KW-0496">Mitochondrion</keyword>
<reference evidence="2" key="1">
    <citation type="submission" date="2017-03" db="EMBL/GenBank/DDBJ databases">
        <title>The mitochondrial genome of the carnivorous plant Utricularia reniformis (Lentibulariaceae): structure, comparative analysis and evolutionary landmarks.</title>
        <authorList>
            <person name="Silva S.R."/>
            <person name="Alvarenga D.O."/>
            <person name="Michael T.P."/>
            <person name="Miranda V.F.O."/>
            <person name="Varani A.M."/>
        </authorList>
    </citation>
    <scope>NUCLEOTIDE SEQUENCE</scope>
</reference>
<evidence type="ECO:0000313" key="1">
    <source>
        <dbReference type="EMBL" id="ART31083.1"/>
    </source>
</evidence>
<gene>
    <name evidence="1" type="ORF">AEK19_MT0852</name>
    <name evidence="2" type="ORF">AEK19_MT1857</name>
</gene>
<proteinExistence type="predicted"/>
<sequence length="65" mass="7369">MPKVLSGSRFWVVPIGLIQHQLLKRRQLMDKGKKYSSVATAVSKTNPTTIELFGYQRKRAINIAP</sequence>
<name>A0A1Y0B3Q2_9LAMI</name>
<dbReference type="AlphaFoldDB" id="A0A1Y0B3Q2"/>
<dbReference type="EMBL" id="KY774314">
    <property type="protein sequence ID" value="ART31083.1"/>
    <property type="molecule type" value="Genomic_DNA"/>
</dbReference>
<organism evidence="2">
    <name type="scientific">Utricularia reniformis</name>
    <dbReference type="NCBI Taxonomy" id="192314"/>
    <lineage>
        <taxon>Eukaryota</taxon>
        <taxon>Viridiplantae</taxon>
        <taxon>Streptophyta</taxon>
        <taxon>Embryophyta</taxon>
        <taxon>Tracheophyta</taxon>
        <taxon>Spermatophyta</taxon>
        <taxon>Magnoliopsida</taxon>
        <taxon>eudicotyledons</taxon>
        <taxon>Gunneridae</taxon>
        <taxon>Pentapetalae</taxon>
        <taxon>asterids</taxon>
        <taxon>lamiids</taxon>
        <taxon>Lamiales</taxon>
        <taxon>Lentibulariaceae</taxon>
        <taxon>Utricularia</taxon>
    </lineage>
</organism>
<evidence type="ECO:0000313" key="2">
    <source>
        <dbReference type="EMBL" id="ART32028.1"/>
    </source>
</evidence>
<dbReference type="EMBL" id="KY774314">
    <property type="protein sequence ID" value="ART32028.1"/>
    <property type="molecule type" value="Genomic_DNA"/>
</dbReference>